<feature type="domain" description="Raptor N-terminal CASPase-like" evidence="5">
    <location>
        <begin position="154"/>
        <end position="308"/>
    </location>
</feature>
<dbReference type="OrthoDB" id="10262360at2759"/>
<keyword evidence="7" id="KW-1185">Reference proteome</keyword>
<dbReference type="InterPro" id="IPR029347">
    <property type="entry name" value="Raptor_N"/>
</dbReference>
<dbReference type="STRING" id="669874.A0A1E4TU73"/>
<dbReference type="Pfam" id="PF00400">
    <property type="entry name" value="WD40"/>
    <property type="match status" value="1"/>
</dbReference>
<dbReference type="GO" id="GO:0030874">
    <property type="term" value="C:nucleolar chromatin"/>
    <property type="evidence" value="ECO:0007669"/>
    <property type="project" value="EnsemblFungi"/>
</dbReference>
<keyword evidence="3" id="KW-0677">Repeat</keyword>
<evidence type="ECO:0000256" key="3">
    <source>
        <dbReference type="ARBA" id="ARBA00022737"/>
    </source>
</evidence>
<feature type="region of interest" description="Disordered" evidence="4">
    <location>
        <begin position="505"/>
        <end position="539"/>
    </location>
</feature>
<evidence type="ECO:0000256" key="1">
    <source>
        <dbReference type="ARBA" id="ARBA00009257"/>
    </source>
</evidence>
<dbReference type="Gene3D" id="2.130.10.10">
    <property type="entry name" value="YVTN repeat-like/Quinoprotein amine dehydrogenase"/>
    <property type="match status" value="2"/>
</dbReference>
<feature type="compositionally biased region" description="Low complexity" evidence="4">
    <location>
        <begin position="508"/>
        <end position="523"/>
    </location>
</feature>
<dbReference type="InterPro" id="IPR004083">
    <property type="entry name" value="Raptor"/>
</dbReference>
<dbReference type="InterPro" id="IPR036322">
    <property type="entry name" value="WD40_repeat_dom_sf"/>
</dbReference>
<proteinExistence type="inferred from homology"/>
<dbReference type="InterPro" id="IPR015943">
    <property type="entry name" value="WD40/YVTN_repeat-like_dom_sf"/>
</dbReference>
<evidence type="ECO:0000256" key="2">
    <source>
        <dbReference type="ARBA" id="ARBA00022574"/>
    </source>
</evidence>
<dbReference type="PANTHER" id="PTHR12848">
    <property type="entry name" value="REGULATORY-ASSOCIATED PROTEIN OF MTOR"/>
    <property type="match status" value="1"/>
</dbReference>
<dbReference type="PANTHER" id="PTHR12848:SF16">
    <property type="entry name" value="REGULATORY-ASSOCIATED PROTEIN OF MTOR"/>
    <property type="match status" value="1"/>
</dbReference>
<protein>
    <recommendedName>
        <fullName evidence="5">Raptor N-terminal CASPase-like domain-containing protein</fullName>
    </recommendedName>
</protein>
<accession>A0A1E4TU73</accession>
<dbReference type="GO" id="GO:0043130">
    <property type="term" value="F:ubiquitin binding"/>
    <property type="evidence" value="ECO:0007669"/>
    <property type="project" value="EnsemblFungi"/>
</dbReference>
<dbReference type="SUPFAM" id="SSF48371">
    <property type="entry name" value="ARM repeat"/>
    <property type="match status" value="1"/>
</dbReference>
<dbReference type="GO" id="GO:0030307">
    <property type="term" value="P:positive regulation of cell growth"/>
    <property type="evidence" value="ECO:0007669"/>
    <property type="project" value="TreeGrafter"/>
</dbReference>
<dbReference type="InterPro" id="IPR016024">
    <property type="entry name" value="ARM-type_fold"/>
</dbReference>
<dbReference type="GO" id="GO:0000329">
    <property type="term" value="C:fungal-type vacuole membrane"/>
    <property type="evidence" value="ECO:0007669"/>
    <property type="project" value="EnsemblFungi"/>
</dbReference>
<dbReference type="Gene3D" id="1.25.10.10">
    <property type="entry name" value="Leucine-rich Repeat Variant"/>
    <property type="match status" value="1"/>
</dbReference>
<dbReference type="GO" id="GO:0031931">
    <property type="term" value="C:TORC1 complex"/>
    <property type="evidence" value="ECO:0007669"/>
    <property type="project" value="EnsemblFungi"/>
</dbReference>
<dbReference type="PRINTS" id="PR01547">
    <property type="entry name" value="YEAST176DUF"/>
</dbReference>
<organism evidence="6 7">
    <name type="scientific">Pachysolen tannophilus NRRL Y-2460</name>
    <dbReference type="NCBI Taxonomy" id="669874"/>
    <lineage>
        <taxon>Eukaryota</taxon>
        <taxon>Fungi</taxon>
        <taxon>Dikarya</taxon>
        <taxon>Ascomycota</taxon>
        <taxon>Saccharomycotina</taxon>
        <taxon>Pichiomycetes</taxon>
        <taxon>Pachysolenaceae</taxon>
        <taxon>Pachysolen</taxon>
    </lineage>
</organism>
<feature type="compositionally biased region" description="Polar residues" evidence="4">
    <location>
        <begin position="524"/>
        <end position="539"/>
    </location>
</feature>
<dbReference type="GO" id="GO:0009267">
    <property type="term" value="P:cellular response to starvation"/>
    <property type="evidence" value="ECO:0007669"/>
    <property type="project" value="EnsemblFungi"/>
</dbReference>
<evidence type="ECO:0000313" key="6">
    <source>
        <dbReference type="EMBL" id="ODV95287.1"/>
    </source>
</evidence>
<feature type="region of interest" description="Disordered" evidence="4">
    <location>
        <begin position="1"/>
        <end position="54"/>
    </location>
</feature>
<dbReference type="GO" id="GO:0005886">
    <property type="term" value="C:plasma membrane"/>
    <property type="evidence" value="ECO:0007669"/>
    <property type="project" value="EnsemblFungi"/>
</dbReference>
<dbReference type="SMART" id="SM01302">
    <property type="entry name" value="Raptor_N"/>
    <property type="match status" value="1"/>
</dbReference>
<dbReference type="Proteomes" id="UP000094236">
    <property type="component" value="Unassembled WGS sequence"/>
</dbReference>
<comment type="similarity">
    <text evidence="1">Belongs to the WD repeat RAPTOR family.</text>
</comment>
<dbReference type="SMART" id="SM00320">
    <property type="entry name" value="WD40"/>
    <property type="match status" value="5"/>
</dbReference>
<evidence type="ECO:0000313" key="7">
    <source>
        <dbReference type="Proteomes" id="UP000094236"/>
    </source>
</evidence>
<feature type="compositionally biased region" description="Basic and acidic residues" evidence="4">
    <location>
        <begin position="24"/>
        <end position="42"/>
    </location>
</feature>
<dbReference type="InterPro" id="IPR011989">
    <property type="entry name" value="ARM-like"/>
</dbReference>
<dbReference type="EMBL" id="KV454014">
    <property type="protein sequence ID" value="ODV95287.1"/>
    <property type="molecule type" value="Genomic_DNA"/>
</dbReference>
<dbReference type="GO" id="GO:0031139">
    <property type="term" value="P:positive regulation of conjugation with cellular fusion"/>
    <property type="evidence" value="ECO:0007669"/>
    <property type="project" value="EnsemblFungi"/>
</dbReference>
<dbReference type="GO" id="GO:0030674">
    <property type="term" value="F:protein-macromolecule adaptor activity"/>
    <property type="evidence" value="ECO:0007669"/>
    <property type="project" value="TreeGrafter"/>
</dbReference>
<sequence length="1493" mass="167723">MISTINRQDDSTVSPLGVEGAPFEVRDGASKIARENNVETRSNEGAGAGTGVGTSSGGVGVGTASAASAVGVSGASGTSGSASHLLKPLNMEMRHGFEDEYSSQHYMSLLANNFFIYYDDKRHNTSGNPITPEEKAKNWKNYQPILDWKIMKDRQKTVSAAVVLCLNLGVDPPDVVKTHPCAITEGGINPNTFSDNKKCLQAIGDNIQKNLENMSMRTKYKQCLDPSVEDMKRFLNQLRRSSKDERILFYYNGHGVPQPTQSGEIWVFNRGYTQYIPISLYDLQTWLGAPCMYVYDCNSAGNIITNFKKFVQKRIDDDNNENHDISAPSPTSAYIDSIQLAACRSNEILPMNPELPADLFTCCLTSPIEISVKWFIMNSPLKKHGYYNSLYNENGQVVIPGKLTDRRTPLGELNWIFTAITDTIAWTSLSRPLFKRLFRQDLMVAALFRNFLLAKRIMPLAGCNPISDPPLPEINEHPMWESFDLAIDQILSQLLKNREQTGNPATSLQQLQFQQQQQQQQQLAEQNRNGSANNPSSVPTDPFIMNFQHSTFFEQHLTAFEIWLNYGSQKKEPPQQLPIVLQVLLSQVHRIRALTLLSRFLDLGPWAAYLALSIGIFPYVLKLLQSPAQELKPVLTFIWARILGVDYKNTQQELAKDKGYNYFLQILNMPMPTSTNNLAPNFPQALGEPHKAMCCFIISLFVRNNSTNKKLIFSTQNNLTVVKNLSSENPLLRQWCALAISQLWDQYLEGKWVAYKDGYLEKCASLLNDPIPEVRTSLILALTNFLPDSDEEENNTNGLGREELQQQEIKLAIAVLKLIGDGSPIVRREIICFFSKFVLKYISFFLVSAFGQLEEEIVLIDNPNLIDEVRRNSPSYGTIFSSVWKALLILAEDPHMEVRSYAEQVVDYVLISLNGSKLADIVNEMEIYLLQKNVTVMSGNNSNGIYDDNGSSHHNSVHHMNNSIGHGYTDLKKQKDANLHHSSLNIKRSTNGNITTIIPTPIDDSSIHNGKKRVISTSSTVSNNSITEKLRNTLSIEKLLRALNLIDENNENEITGHDSQLSLNNILKVSYKPVSVGYGVEPVATTPRFKPRNTSSKPELPLVSGFFDYSCEYFQEPQIGIQESEETGSEDYAKRLWRRNRNELIIAETQQQKGLAVTGNWNNNTGILDNKTQPKLLKFTQFGDYLLSSDDKDNITCFDWNANIQLCRFSNGNPFGTKITDLKFLNEDDSPLLLTGSSDGTIRLYKNFHSIKDLKMVSAWRGLTDLLLTSRSSGLISEWQQSRGSLLVTGDVKIIRLWDAPREMCIVDIPARSTSAITSITSDQVAGNIFTCGFVDGSIRVYDRRLSSRDSMVKLWRDTSKSRTNSPIKKIQLQRGGFRELCSGNSDGSLNLWDIRLDHPLLTFSDTRNLMAMEIHEHAPVIAAGSKNVNIYSTSGDLLTTVKSPFGYLTNRTSNYLSSLTLHPHRMMMATSYNQNSQISIYNCVETSAEAYY</sequence>
<feature type="compositionally biased region" description="Polar residues" evidence="4">
    <location>
        <begin position="1"/>
        <end position="14"/>
    </location>
</feature>
<gene>
    <name evidence="6" type="ORF">PACTADRAFT_50034</name>
</gene>
<dbReference type="InterPro" id="IPR001680">
    <property type="entry name" value="WD40_rpt"/>
</dbReference>
<dbReference type="Pfam" id="PF14538">
    <property type="entry name" value="Raptor_N"/>
    <property type="match status" value="1"/>
</dbReference>
<name>A0A1E4TU73_PACTA</name>
<keyword evidence="2" id="KW-0853">WD repeat</keyword>
<dbReference type="GO" id="GO:0031929">
    <property type="term" value="P:TOR signaling"/>
    <property type="evidence" value="ECO:0007669"/>
    <property type="project" value="InterPro"/>
</dbReference>
<dbReference type="GO" id="GO:0010506">
    <property type="term" value="P:regulation of autophagy"/>
    <property type="evidence" value="ECO:0007669"/>
    <property type="project" value="TreeGrafter"/>
</dbReference>
<dbReference type="SUPFAM" id="SSF50978">
    <property type="entry name" value="WD40 repeat-like"/>
    <property type="match status" value="1"/>
</dbReference>
<evidence type="ECO:0000256" key="4">
    <source>
        <dbReference type="SAM" id="MobiDB-lite"/>
    </source>
</evidence>
<evidence type="ECO:0000259" key="5">
    <source>
        <dbReference type="SMART" id="SM01302"/>
    </source>
</evidence>
<reference evidence="7" key="1">
    <citation type="submission" date="2016-05" db="EMBL/GenBank/DDBJ databases">
        <title>Comparative genomics of biotechnologically important yeasts.</title>
        <authorList>
            <consortium name="DOE Joint Genome Institute"/>
            <person name="Riley R."/>
            <person name="Haridas S."/>
            <person name="Wolfe K.H."/>
            <person name="Lopes M.R."/>
            <person name="Hittinger C.T."/>
            <person name="Goker M."/>
            <person name="Salamov A."/>
            <person name="Wisecaver J."/>
            <person name="Long T.M."/>
            <person name="Aerts A.L."/>
            <person name="Barry K."/>
            <person name="Choi C."/>
            <person name="Clum A."/>
            <person name="Coughlan A.Y."/>
            <person name="Deshpande S."/>
            <person name="Douglass A.P."/>
            <person name="Hanson S.J."/>
            <person name="Klenk H.-P."/>
            <person name="Labutti K."/>
            <person name="Lapidus A."/>
            <person name="Lindquist E."/>
            <person name="Lipzen A."/>
            <person name="Meier-Kolthoff J.P."/>
            <person name="Ohm R.A."/>
            <person name="Otillar R.P."/>
            <person name="Pangilinan J."/>
            <person name="Peng Y."/>
            <person name="Rokas A."/>
            <person name="Rosa C.A."/>
            <person name="Scheuner C."/>
            <person name="Sibirny A.A."/>
            <person name="Slot J.C."/>
            <person name="Stielow J.B."/>
            <person name="Sun H."/>
            <person name="Kurtzman C.P."/>
            <person name="Blackwell M."/>
            <person name="Grigoriev I.V."/>
            <person name="Jeffries T.W."/>
        </authorList>
    </citation>
    <scope>NUCLEOTIDE SEQUENCE [LARGE SCALE GENOMIC DNA]</scope>
    <source>
        <strain evidence="7">NRRL Y-2460</strain>
    </source>
</reference>
<dbReference type="GO" id="GO:0071230">
    <property type="term" value="P:cellular response to amino acid stimulus"/>
    <property type="evidence" value="ECO:0007669"/>
    <property type="project" value="TreeGrafter"/>
</dbReference>